<dbReference type="GO" id="GO:0043093">
    <property type="term" value="P:FtsZ-dependent cytokinesis"/>
    <property type="evidence" value="ECO:0007669"/>
    <property type="project" value="UniProtKB-UniRule"/>
</dbReference>
<keyword evidence="3 5" id="KW-0717">Septation</keyword>
<dbReference type="InterPro" id="IPR027462">
    <property type="entry name" value="ZapD_C"/>
</dbReference>
<keyword evidence="4 5" id="KW-0131">Cell cycle</keyword>
<dbReference type="Gene3D" id="2.60.440.10">
    <property type="entry name" value="YacF-like domains"/>
    <property type="match status" value="1"/>
</dbReference>
<dbReference type="GeneID" id="78362694"/>
<comment type="subunit">
    <text evidence="5">Interacts with FtsZ.</text>
</comment>
<dbReference type="GO" id="GO:0032153">
    <property type="term" value="C:cell division site"/>
    <property type="evidence" value="ECO:0007669"/>
    <property type="project" value="TreeGrafter"/>
</dbReference>
<proteinExistence type="inferred from homology"/>
<protein>
    <recommendedName>
        <fullName evidence="5">Cell division protein ZapD</fullName>
    </recommendedName>
    <alternativeName>
        <fullName evidence="5">Z ring-associated protein D</fullName>
    </alternativeName>
</protein>
<dbReference type="NCBIfam" id="NF003656">
    <property type="entry name" value="PRK05287.1-4"/>
    <property type="match status" value="1"/>
</dbReference>
<dbReference type="SUPFAM" id="SSF160950">
    <property type="entry name" value="YacF-like"/>
    <property type="match status" value="1"/>
</dbReference>
<gene>
    <name evidence="5" type="primary">zapD</name>
    <name evidence="6" type="ORF">ADH67_07755</name>
</gene>
<dbReference type="GO" id="GO:0005737">
    <property type="term" value="C:cytoplasm"/>
    <property type="evidence" value="ECO:0007669"/>
    <property type="project" value="UniProtKB-SubCell"/>
</dbReference>
<dbReference type="InterPro" id="IPR009777">
    <property type="entry name" value="ZapD"/>
</dbReference>
<evidence type="ECO:0000256" key="5">
    <source>
        <dbReference type="HAMAP-Rule" id="MF_01092"/>
    </source>
</evidence>
<dbReference type="Proteomes" id="UP000214610">
    <property type="component" value="Unassembled WGS sequence"/>
</dbReference>
<dbReference type="Pfam" id="PF07072">
    <property type="entry name" value="ZapD"/>
    <property type="match status" value="1"/>
</dbReference>
<comment type="subcellular location">
    <subcellularLocation>
        <location evidence="5">Cytoplasm</location>
    </subcellularLocation>
    <text evidence="5">Localizes to mid-cell in an FtsZ-dependent manner.</text>
</comment>
<evidence type="ECO:0000313" key="7">
    <source>
        <dbReference type="Proteomes" id="UP000214610"/>
    </source>
</evidence>
<dbReference type="InterPro" id="IPR036268">
    <property type="entry name" value="ZapD_sf"/>
</dbReference>
<organism evidence="6 7">
    <name type="scientific">Turicimonas muris</name>
    <dbReference type="NCBI Taxonomy" id="1796652"/>
    <lineage>
        <taxon>Bacteria</taxon>
        <taxon>Pseudomonadati</taxon>
        <taxon>Pseudomonadota</taxon>
        <taxon>Betaproteobacteria</taxon>
        <taxon>Burkholderiales</taxon>
        <taxon>Sutterellaceae</taxon>
        <taxon>Turicimonas</taxon>
    </lineage>
</organism>
<comment type="function">
    <text evidence="5">Cell division factor that enhances FtsZ-ring assembly. Directly interacts with FtsZ and promotes bundling of FtsZ protofilaments, with a reduction in FtsZ GTPase activity.</text>
</comment>
<dbReference type="GO" id="GO:0000917">
    <property type="term" value="P:division septum assembly"/>
    <property type="evidence" value="ECO:0007669"/>
    <property type="project" value="UniProtKB-KW"/>
</dbReference>
<name>A0A227KJZ5_9BURK</name>
<evidence type="ECO:0000256" key="3">
    <source>
        <dbReference type="ARBA" id="ARBA00023210"/>
    </source>
</evidence>
<evidence type="ECO:0000313" key="6">
    <source>
        <dbReference type="EMBL" id="OXE47670.1"/>
    </source>
</evidence>
<evidence type="ECO:0000256" key="4">
    <source>
        <dbReference type="ARBA" id="ARBA00023306"/>
    </source>
</evidence>
<dbReference type="AlphaFoldDB" id="A0A227KJZ5"/>
<dbReference type="Gene3D" id="1.10.3900.10">
    <property type="entry name" value="YacF-like"/>
    <property type="match status" value="1"/>
</dbReference>
<dbReference type="HAMAP" id="MF_01092">
    <property type="entry name" value="ZapD"/>
    <property type="match status" value="1"/>
</dbReference>
<reference evidence="7" key="1">
    <citation type="submission" date="2017-05" db="EMBL/GenBank/DDBJ databases">
        <title>Improved OligoMM genomes.</title>
        <authorList>
            <person name="Garzetti D."/>
        </authorList>
    </citation>
    <scope>NUCLEOTIDE SEQUENCE [LARGE SCALE GENOMIC DNA]</scope>
    <source>
        <strain evidence="7">YL45</strain>
    </source>
</reference>
<evidence type="ECO:0000256" key="2">
    <source>
        <dbReference type="ARBA" id="ARBA00022618"/>
    </source>
</evidence>
<accession>A0A227KJZ5</accession>
<comment type="similarity">
    <text evidence="5">Belongs to the ZapD family.</text>
</comment>
<dbReference type="PANTHER" id="PTHR39455">
    <property type="entry name" value="CELL DIVISION PROTEIN ZAPD"/>
    <property type="match status" value="1"/>
</dbReference>
<evidence type="ECO:0000256" key="1">
    <source>
        <dbReference type="ARBA" id="ARBA00022490"/>
    </source>
</evidence>
<sequence>MSNDLLRYEFPSTEKTRTFLRLSYLFKQLEWFAEQEFPQDHQAAIRKYFEIQEVTNRGDQKNDILQELERFRVYLSPLASSPNVDQSSLKNTLNEIQACRSALTSVGIRISHLATLNEFLKLLAQRSSIPAGTCEFDLPIYHHWLNLPAERRKADLQGWITPLKPYHQGIDLILKLLRGSAEVTEAIAEKGGYQKDLQGKTFTLLQIYVDPKYEVVPKVSANRYMLSVRFIPVSFNKPAVTGAISQDIPFKLGICNI</sequence>
<dbReference type="RefSeq" id="WP_066595122.1">
    <property type="nucleotide sequence ID" value="NZ_CAJTBZ010000002.1"/>
</dbReference>
<keyword evidence="7" id="KW-1185">Reference proteome</keyword>
<dbReference type="EMBL" id="NHMP01000004">
    <property type="protein sequence ID" value="OXE47670.1"/>
    <property type="molecule type" value="Genomic_DNA"/>
</dbReference>
<comment type="caution">
    <text evidence="6">The sequence shown here is derived from an EMBL/GenBank/DDBJ whole genome shotgun (WGS) entry which is preliminary data.</text>
</comment>
<keyword evidence="1 5" id="KW-0963">Cytoplasm</keyword>
<dbReference type="PANTHER" id="PTHR39455:SF1">
    <property type="entry name" value="CELL DIVISION PROTEIN ZAPD"/>
    <property type="match status" value="1"/>
</dbReference>
<keyword evidence="2 5" id="KW-0132">Cell division</keyword>